<keyword evidence="3" id="KW-1003">Cell membrane</keyword>
<feature type="transmembrane region" description="Helical" evidence="5">
    <location>
        <begin position="41"/>
        <end position="60"/>
    </location>
</feature>
<evidence type="ECO:0000256" key="5">
    <source>
        <dbReference type="SAM" id="Phobius"/>
    </source>
</evidence>
<dbReference type="GO" id="GO:0005886">
    <property type="term" value="C:plasma membrane"/>
    <property type="evidence" value="ECO:0007669"/>
    <property type="project" value="UniProtKB-SubCell"/>
</dbReference>
<dbReference type="PANTHER" id="PTHR11040">
    <property type="entry name" value="ZINC/IRON TRANSPORTER"/>
    <property type="match status" value="1"/>
</dbReference>
<dbReference type="GO" id="GO:0005385">
    <property type="term" value="F:zinc ion transmembrane transporter activity"/>
    <property type="evidence" value="ECO:0007669"/>
    <property type="project" value="TreeGrafter"/>
</dbReference>
<evidence type="ECO:0000256" key="3">
    <source>
        <dbReference type="ARBA" id="ARBA00022475"/>
    </source>
</evidence>
<comment type="caution">
    <text evidence="6">The sequence shown here is derived from an EMBL/GenBank/DDBJ whole genome shotgun (WGS) entry which is preliminary data.</text>
</comment>
<keyword evidence="5" id="KW-0472">Membrane</keyword>
<keyword evidence="4" id="KW-0862">Zinc</keyword>
<keyword evidence="7" id="KW-1185">Reference proteome</keyword>
<proteinExistence type="inferred from homology"/>
<name>A0A5C9A792_9GAMM</name>
<dbReference type="RefSeq" id="WP_148067358.1">
    <property type="nucleotide sequence ID" value="NZ_VRZA01000002.1"/>
</dbReference>
<evidence type="ECO:0000256" key="4">
    <source>
        <dbReference type="ARBA" id="ARBA00022833"/>
    </source>
</evidence>
<feature type="transmembrane region" description="Helical" evidence="5">
    <location>
        <begin position="72"/>
        <end position="93"/>
    </location>
</feature>
<feature type="transmembrane region" description="Helical" evidence="5">
    <location>
        <begin position="216"/>
        <end position="237"/>
    </location>
</feature>
<dbReference type="EMBL" id="VRZA01000002">
    <property type="protein sequence ID" value="TXS95447.1"/>
    <property type="molecule type" value="Genomic_DNA"/>
</dbReference>
<feature type="transmembrane region" description="Helical" evidence="5">
    <location>
        <begin position="187"/>
        <end position="204"/>
    </location>
</feature>
<reference evidence="6 7" key="1">
    <citation type="submission" date="2019-08" db="EMBL/GenBank/DDBJ databases">
        <title>Parahaliea maris sp. nov., isolated from the surface seawater.</title>
        <authorList>
            <person name="Liu Y."/>
        </authorList>
    </citation>
    <scope>NUCLEOTIDE SEQUENCE [LARGE SCALE GENOMIC DNA]</scope>
    <source>
        <strain evidence="6 7">HSLHS9</strain>
    </source>
</reference>
<keyword evidence="5" id="KW-0812">Transmembrane</keyword>
<accession>A0A5C9A792</accession>
<feature type="transmembrane region" description="Helical" evidence="5">
    <location>
        <begin position="159"/>
        <end position="181"/>
    </location>
</feature>
<protein>
    <submittedName>
        <fullName evidence="6">Divalent cation transporter</fullName>
    </submittedName>
</protein>
<comment type="similarity">
    <text evidence="2">Belongs to the ZIP transporter (TC 2.A.5) family.</text>
</comment>
<keyword evidence="5" id="KW-1133">Transmembrane helix</keyword>
<organism evidence="6 7">
    <name type="scientific">Parahaliea maris</name>
    <dbReference type="NCBI Taxonomy" id="2716870"/>
    <lineage>
        <taxon>Bacteria</taxon>
        <taxon>Pseudomonadati</taxon>
        <taxon>Pseudomonadota</taxon>
        <taxon>Gammaproteobacteria</taxon>
        <taxon>Cellvibrionales</taxon>
        <taxon>Halieaceae</taxon>
        <taxon>Parahaliea</taxon>
    </lineage>
</organism>
<dbReference type="AlphaFoldDB" id="A0A5C9A792"/>
<sequence>MTDLAYISLLTFAAGLCMPLGGAVARIERVRPRWLENEFRHFMIALGGGLLLGGVFEVLLPEGMARFDSQPLGVLVFALGGFAFFAIERTLGLRHRQNPQLMGMLLDYLPESLALGALAVSNPSTALLLALVIGAQNIPEGFNAYRELDKERSHRSRGILAFMLLLTPIGPIAAVAAHFLIRDEGVIIGSIMLMSAGGIMYIIFQDIAPQSRLKNHWAPPLGAILGFALTLQTSFWLQID</sequence>
<feature type="transmembrane region" description="Helical" evidence="5">
    <location>
        <begin position="113"/>
        <end position="138"/>
    </location>
</feature>
<evidence type="ECO:0000313" key="7">
    <source>
        <dbReference type="Proteomes" id="UP000321039"/>
    </source>
</evidence>
<evidence type="ECO:0000256" key="2">
    <source>
        <dbReference type="ARBA" id="ARBA00006939"/>
    </source>
</evidence>
<dbReference type="PANTHER" id="PTHR11040:SF211">
    <property type="entry name" value="ZINC TRANSPORTER ZIP11"/>
    <property type="match status" value="1"/>
</dbReference>
<gene>
    <name evidence="6" type="ORF">FV139_06050</name>
</gene>
<evidence type="ECO:0000256" key="1">
    <source>
        <dbReference type="ARBA" id="ARBA00004651"/>
    </source>
</evidence>
<dbReference type="Proteomes" id="UP000321039">
    <property type="component" value="Unassembled WGS sequence"/>
</dbReference>
<evidence type="ECO:0000313" key="6">
    <source>
        <dbReference type="EMBL" id="TXS95447.1"/>
    </source>
</evidence>
<comment type="subcellular location">
    <subcellularLocation>
        <location evidence="1">Cell membrane</location>
        <topology evidence="1">Multi-pass membrane protein</topology>
    </subcellularLocation>
</comment>